<dbReference type="eggNOG" id="ENOG502S5KS">
    <property type="taxonomic scope" value="Eukaryota"/>
</dbReference>
<gene>
    <name evidence="3" type="ORF">UCRPA7_3829</name>
</gene>
<dbReference type="OrthoDB" id="5392263at2759"/>
<keyword evidence="4" id="KW-1185">Reference proteome</keyword>
<dbReference type="HOGENOM" id="CLU_396387_0_0_1"/>
<feature type="transmembrane region" description="Helical" evidence="1">
    <location>
        <begin position="313"/>
        <end position="336"/>
    </location>
</feature>
<feature type="chain" id="PRO_5004462885" evidence="2">
    <location>
        <begin position="19"/>
        <end position="603"/>
    </location>
</feature>
<dbReference type="RefSeq" id="XP_007914439.1">
    <property type="nucleotide sequence ID" value="XM_007916248.1"/>
</dbReference>
<feature type="signal peptide" evidence="2">
    <location>
        <begin position="1"/>
        <end position="18"/>
    </location>
</feature>
<feature type="transmembrane region" description="Helical" evidence="1">
    <location>
        <begin position="400"/>
        <end position="429"/>
    </location>
</feature>
<feature type="transmembrane region" description="Helical" evidence="1">
    <location>
        <begin position="497"/>
        <end position="521"/>
    </location>
</feature>
<evidence type="ECO:0000256" key="1">
    <source>
        <dbReference type="SAM" id="Phobius"/>
    </source>
</evidence>
<proteinExistence type="predicted"/>
<keyword evidence="2" id="KW-0732">Signal</keyword>
<evidence type="ECO:0000313" key="3">
    <source>
        <dbReference type="EMBL" id="EOO00739.1"/>
    </source>
</evidence>
<protein>
    <submittedName>
        <fullName evidence="3">Uncharacterized protein</fullName>
    </submittedName>
</protein>
<name>R8BN19_PHAM7</name>
<dbReference type="KEGG" id="tmn:UCRPA7_3829"/>
<feature type="transmembrane region" description="Helical" evidence="1">
    <location>
        <begin position="281"/>
        <end position="301"/>
    </location>
</feature>
<evidence type="ECO:0000256" key="2">
    <source>
        <dbReference type="SAM" id="SignalP"/>
    </source>
</evidence>
<accession>R8BN19</accession>
<reference evidence="4" key="1">
    <citation type="journal article" date="2013" name="Genome Announc.">
        <title>Draft genome sequence of the ascomycete Phaeoacremonium aleophilum strain UCR-PA7, a causal agent of the esca disease complex in grapevines.</title>
        <authorList>
            <person name="Blanco-Ulate B."/>
            <person name="Rolshausen P."/>
            <person name="Cantu D."/>
        </authorList>
    </citation>
    <scope>NUCLEOTIDE SEQUENCE [LARGE SCALE GENOMIC DNA]</scope>
    <source>
        <strain evidence="4">UCR-PA7</strain>
    </source>
</reference>
<dbReference type="GeneID" id="19324216"/>
<feature type="transmembrane region" description="Helical" evidence="1">
    <location>
        <begin position="441"/>
        <end position="463"/>
    </location>
</feature>
<sequence>MKVILSVLIAGSLPVVRATFSIAKCCTLAVRQDFHAYIADFYPWEVCSFNTEIDYGNNQTLPSIVRSMAWAKEYCRGAEYSSLKQWLLPLSTYISPYIGVLLICPVGDVAVHVLEGRVWKPLNSVFNGLAKYIQEYVSILGDPGSAMFGALNEIWSDAWALSNLKLDKVTKTLGIPSEEPTEALLSDTSAMWIAVLAGDIEFTRKTRWYGRGGSQSTDVLGYKNIAKSEAQLGGETSLLNISPGEKDQQASASENPLKDASQDEDKINKAIEMVIIARKGFVSGILIPVLLLLAVTAATFYDAYSKMGDKDTGLALAYCVWFSWVLVLGVAGNCYASAINPGLAERAFSTVLNFGGAPFATSLRHRYVNNHYWEEWANSKHPDAGEFASAARELLSKWTFWLRFCAGQLLGFCVVAFSSACAVAIAWTTPTVGLGCRSFNFILYVVFAFVNAYLHVLCSWLTVREDGKESKSIREGQASSAISFSQKLSALVVVRGIYWFFVFVNSLVMVLGTIFHLVGVFRTCWCERLTWVDSTLIELNSKTPQAVDNARRYWLSTAYVAFGIVWLMCLTAIAFRRYIVQKMEDWLEAREAEGVPTEDPRLD</sequence>
<dbReference type="Proteomes" id="UP000014074">
    <property type="component" value="Unassembled WGS sequence"/>
</dbReference>
<evidence type="ECO:0000313" key="4">
    <source>
        <dbReference type="Proteomes" id="UP000014074"/>
    </source>
</evidence>
<keyword evidence="1" id="KW-0812">Transmembrane</keyword>
<dbReference type="AlphaFoldDB" id="R8BN19"/>
<dbReference type="EMBL" id="KB933061">
    <property type="protein sequence ID" value="EOO00739.1"/>
    <property type="molecule type" value="Genomic_DNA"/>
</dbReference>
<keyword evidence="1" id="KW-1133">Transmembrane helix</keyword>
<keyword evidence="1" id="KW-0472">Membrane</keyword>
<organism evidence="3 4">
    <name type="scientific">Phaeoacremonium minimum (strain UCR-PA7)</name>
    <name type="common">Esca disease fungus</name>
    <name type="synonym">Togninia minima</name>
    <dbReference type="NCBI Taxonomy" id="1286976"/>
    <lineage>
        <taxon>Eukaryota</taxon>
        <taxon>Fungi</taxon>
        <taxon>Dikarya</taxon>
        <taxon>Ascomycota</taxon>
        <taxon>Pezizomycotina</taxon>
        <taxon>Sordariomycetes</taxon>
        <taxon>Sordariomycetidae</taxon>
        <taxon>Togniniales</taxon>
        <taxon>Togniniaceae</taxon>
        <taxon>Phaeoacremonium</taxon>
    </lineage>
</organism>
<feature type="transmembrane region" description="Helical" evidence="1">
    <location>
        <begin position="553"/>
        <end position="575"/>
    </location>
</feature>